<comment type="caution">
    <text evidence="2">The sequence shown here is derived from an EMBL/GenBank/DDBJ whole genome shotgun (WGS) entry which is preliminary data.</text>
</comment>
<dbReference type="OrthoDB" id="2972540at2"/>
<evidence type="ECO:0008006" key="4">
    <source>
        <dbReference type="Google" id="ProtNLM"/>
    </source>
</evidence>
<feature type="transmembrane region" description="Helical" evidence="1">
    <location>
        <begin position="6"/>
        <end position="25"/>
    </location>
</feature>
<keyword evidence="1" id="KW-0812">Transmembrane</keyword>
<keyword evidence="3" id="KW-1185">Reference proteome</keyword>
<dbReference type="EMBL" id="MSDU01000016">
    <property type="protein sequence ID" value="OLN22564.1"/>
    <property type="molecule type" value="Genomic_DNA"/>
</dbReference>
<accession>A0A1Q8Q5E3</accession>
<dbReference type="RefSeq" id="WP_075398345.1">
    <property type="nucleotide sequence ID" value="NZ_MSDU01000016.1"/>
</dbReference>
<gene>
    <name evidence="2" type="ORF">BTO30_08730</name>
</gene>
<evidence type="ECO:0000313" key="2">
    <source>
        <dbReference type="EMBL" id="OLN22564.1"/>
    </source>
</evidence>
<evidence type="ECO:0000313" key="3">
    <source>
        <dbReference type="Proteomes" id="UP000185568"/>
    </source>
</evidence>
<organism evidence="2 3">
    <name type="scientific">Domibacillus antri</name>
    <dbReference type="NCBI Taxonomy" id="1714264"/>
    <lineage>
        <taxon>Bacteria</taxon>
        <taxon>Bacillati</taxon>
        <taxon>Bacillota</taxon>
        <taxon>Bacilli</taxon>
        <taxon>Bacillales</taxon>
        <taxon>Bacillaceae</taxon>
        <taxon>Domibacillus</taxon>
    </lineage>
</organism>
<name>A0A1Q8Q5E3_9BACI</name>
<protein>
    <recommendedName>
        <fullName evidence="4">DUF3139 domain-containing protein</fullName>
    </recommendedName>
</protein>
<dbReference type="AlphaFoldDB" id="A0A1Q8Q5E3"/>
<proteinExistence type="predicted"/>
<keyword evidence="1" id="KW-0472">Membrane</keyword>
<dbReference type="Proteomes" id="UP000185568">
    <property type="component" value="Unassembled WGS sequence"/>
</dbReference>
<sequence>MYPATLITCFLFLVPIALVLLIALLMKKRRTGLLLAAVCIGAGEVIYLMNDRDADRVEGYENLDAVDEHLRALYPDEKWVSYNAVGAMYEVEVVFYNEPGVMYGYVVDDERVYQSGGGYEEGVDPEWLHYEEETR</sequence>
<keyword evidence="1" id="KW-1133">Transmembrane helix</keyword>
<reference evidence="2 3" key="1">
    <citation type="submission" date="2016-12" db="EMBL/GenBank/DDBJ databases">
        <title>Domibacillus antri genome sequencing.</title>
        <authorList>
            <person name="Verma A."/>
            <person name="Krishnamurthi S."/>
        </authorList>
    </citation>
    <scope>NUCLEOTIDE SEQUENCE [LARGE SCALE GENOMIC DNA]</scope>
    <source>
        <strain evidence="2 3">XD80</strain>
    </source>
</reference>
<evidence type="ECO:0000256" key="1">
    <source>
        <dbReference type="SAM" id="Phobius"/>
    </source>
</evidence>